<dbReference type="RefSeq" id="WP_131123027.1">
    <property type="nucleotide sequence ID" value="NZ_SIXH01000068.1"/>
</dbReference>
<gene>
    <name evidence="1" type="ORF">EYS09_10535</name>
</gene>
<dbReference type="Proteomes" id="UP000292452">
    <property type="component" value="Unassembled WGS sequence"/>
</dbReference>
<organism evidence="1 2">
    <name type="scientific">Streptomyces kasugaensis</name>
    <dbReference type="NCBI Taxonomy" id="1946"/>
    <lineage>
        <taxon>Bacteria</taxon>
        <taxon>Bacillati</taxon>
        <taxon>Actinomycetota</taxon>
        <taxon>Actinomycetes</taxon>
        <taxon>Kitasatosporales</taxon>
        <taxon>Streptomycetaceae</taxon>
        <taxon>Streptomyces</taxon>
    </lineage>
</organism>
<evidence type="ECO:0000313" key="2">
    <source>
        <dbReference type="Proteomes" id="UP000292452"/>
    </source>
</evidence>
<proteinExistence type="predicted"/>
<evidence type="ECO:0000313" key="1">
    <source>
        <dbReference type="EMBL" id="TBO59742.1"/>
    </source>
</evidence>
<reference evidence="1 2" key="1">
    <citation type="submission" date="2019-02" db="EMBL/GenBank/DDBJ databases">
        <title>Draft Genome Sequence of Streptomyces sp. AM-2504, identified by 16S rRNA comparative analysis as a Streptomyces Kasugaensis strain.</title>
        <authorList>
            <person name="Napolioni V."/>
            <person name="Giuliodori A.M."/>
            <person name="Spurio R."/>
            <person name="Fabbretti A."/>
        </authorList>
    </citation>
    <scope>NUCLEOTIDE SEQUENCE [LARGE SCALE GENOMIC DNA]</scope>
    <source>
        <strain evidence="1 2">AM-2504</strain>
    </source>
</reference>
<protein>
    <submittedName>
        <fullName evidence="1">Uncharacterized protein</fullName>
    </submittedName>
</protein>
<accession>A0A4Q9HX24</accession>
<dbReference type="AlphaFoldDB" id="A0A4Q9HX24"/>
<comment type="caution">
    <text evidence="1">The sequence shown here is derived from an EMBL/GenBank/DDBJ whole genome shotgun (WGS) entry which is preliminary data.</text>
</comment>
<name>A0A4Q9HX24_STRKA</name>
<dbReference type="EMBL" id="SIXH01000068">
    <property type="protein sequence ID" value="TBO59742.1"/>
    <property type="molecule type" value="Genomic_DNA"/>
</dbReference>
<sequence>MEPMAPELLMALASGTAGAAGQQLWASLRDLVHRPSPVEPTGTPELDALTAAADTAERTARAADLTRALAERARQDPAFADTLGTWQRTPALATVRTTGSGDVHNTVSGGRQQTVIEGRDFNGDITIGG</sequence>
<keyword evidence="2" id="KW-1185">Reference proteome</keyword>